<dbReference type="GO" id="GO:0015031">
    <property type="term" value="P:protein transport"/>
    <property type="evidence" value="ECO:0007669"/>
    <property type="project" value="UniProtKB-KW"/>
</dbReference>
<dbReference type="EnsemblProtists" id="EOD40469">
    <property type="protein sequence ID" value="EOD40469"/>
    <property type="gene ID" value="EMIHUDRAFT_125538"/>
</dbReference>
<dbReference type="InterPro" id="IPR019515">
    <property type="entry name" value="VPS54_N"/>
</dbReference>
<evidence type="ECO:0000256" key="3">
    <source>
        <dbReference type="ARBA" id="ARBA00023054"/>
    </source>
</evidence>
<name>A0A0D3KXI4_EMIH1</name>
<evidence type="ECO:0000259" key="4">
    <source>
        <dbReference type="Pfam" id="PF10475"/>
    </source>
</evidence>
<dbReference type="PANTHER" id="PTHR13258">
    <property type="entry name" value="SYNDETIN"/>
    <property type="match status" value="1"/>
</dbReference>
<feature type="domain" description="Vacuolar protein sorting-associated protein 54 N-terminal" evidence="4">
    <location>
        <begin position="23"/>
        <end position="112"/>
    </location>
</feature>
<dbReference type="GO" id="GO:0000149">
    <property type="term" value="F:SNARE binding"/>
    <property type="evidence" value="ECO:0007669"/>
    <property type="project" value="TreeGrafter"/>
</dbReference>
<dbReference type="GO" id="GO:0042147">
    <property type="term" value="P:retrograde transport, endosome to Golgi"/>
    <property type="evidence" value="ECO:0007669"/>
    <property type="project" value="InterPro"/>
</dbReference>
<dbReference type="Pfam" id="PF10475">
    <property type="entry name" value="Vps54_N"/>
    <property type="match status" value="1"/>
</dbReference>
<evidence type="ECO:0000256" key="1">
    <source>
        <dbReference type="ARBA" id="ARBA00022448"/>
    </source>
</evidence>
<protein>
    <recommendedName>
        <fullName evidence="4">Vacuolar protein sorting-associated protein 54 N-terminal domain-containing protein</fullName>
    </recommendedName>
</protein>
<dbReference type="GO" id="GO:1990745">
    <property type="term" value="C:EARP complex"/>
    <property type="evidence" value="ECO:0007669"/>
    <property type="project" value="InterPro"/>
</dbReference>
<evidence type="ECO:0000313" key="6">
    <source>
        <dbReference type="Proteomes" id="UP000013827"/>
    </source>
</evidence>
<sequence length="115" mass="12612">MASSSHSSPPQPESERLAGLPPEYFLPLEDFDAVGHMLQCLPEEGLGESYLAAQLDQTQDVLEEINSKLSARVMRSYGAFVHGMAQVQQLKSDLVLTAIQCRAARKHLSRVETGT</sequence>
<dbReference type="InterPro" id="IPR040047">
    <property type="entry name" value="VPS50"/>
</dbReference>
<keyword evidence="1" id="KW-0813">Transport</keyword>
<evidence type="ECO:0000256" key="2">
    <source>
        <dbReference type="ARBA" id="ARBA00022927"/>
    </source>
</evidence>
<dbReference type="HOGENOM" id="CLU_2115285_0_0_1"/>
<keyword evidence="2" id="KW-0653">Protein transport</keyword>
<dbReference type="AlphaFoldDB" id="A0A0D3KXI4"/>
<dbReference type="KEGG" id="ehx:EMIHUDRAFT_125538"/>
<dbReference type="PaxDb" id="2903-EOD40469"/>
<accession>A0A0D3KXI4</accession>
<keyword evidence="3" id="KW-0175">Coiled coil</keyword>
<dbReference type="GO" id="GO:0032456">
    <property type="term" value="P:endocytic recycling"/>
    <property type="evidence" value="ECO:0007669"/>
    <property type="project" value="InterPro"/>
</dbReference>
<reference evidence="6" key="1">
    <citation type="journal article" date="2013" name="Nature">
        <title>Pan genome of the phytoplankton Emiliania underpins its global distribution.</title>
        <authorList>
            <person name="Read B.A."/>
            <person name="Kegel J."/>
            <person name="Klute M.J."/>
            <person name="Kuo A."/>
            <person name="Lefebvre S.C."/>
            <person name="Maumus F."/>
            <person name="Mayer C."/>
            <person name="Miller J."/>
            <person name="Monier A."/>
            <person name="Salamov A."/>
            <person name="Young J."/>
            <person name="Aguilar M."/>
            <person name="Claverie J.M."/>
            <person name="Frickenhaus S."/>
            <person name="Gonzalez K."/>
            <person name="Herman E.K."/>
            <person name="Lin Y.C."/>
            <person name="Napier J."/>
            <person name="Ogata H."/>
            <person name="Sarno A.F."/>
            <person name="Shmutz J."/>
            <person name="Schroeder D."/>
            <person name="de Vargas C."/>
            <person name="Verret F."/>
            <person name="von Dassow P."/>
            <person name="Valentin K."/>
            <person name="Van de Peer Y."/>
            <person name="Wheeler G."/>
            <person name="Dacks J.B."/>
            <person name="Delwiche C.F."/>
            <person name="Dyhrman S.T."/>
            <person name="Glockner G."/>
            <person name="John U."/>
            <person name="Richards T."/>
            <person name="Worden A.Z."/>
            <person name="Zhang X."/>
            <person name="Grigoriev I.V."/>
            <person name="Allen A.E."/>
            <person name="Bidle K."/>
            <person name="Borodovsky M."/>
            <person name="Bowler C."/>
            <person name="Brownlee C."/>
            <person name="Cock J.M."/>
            <person name="Elias M."/>
            <person name="Gladyshev V.N."/>
            <person name="Groth M."/>
            <person name="Guda C."/>
            <person name="Hadaegh A."/>
            <person name="Iglesias-Rodriguez M.D."/>
            <person name="Jenkins J."/>
            <person name="Jones B.M."/>
            <person name="Lawson T."/>
            <person name="Leese F."/>
            <person name="Lindquist E."/>
            <person name="Lobanov A."/>
            <person name="Lomsadze A."/>
            <person name="Malik S.B."/>
            <person name="Marsh M.E."/>
            <person name="Mackinder L."/>
            <person name="Mock T."/>
            <person name="Mueller-Roeber B."/>
            <person name="Pagarete A."/>
            <person name="Parker M."/>
            <person name="Probert I."/>
            <person name="Quesneville H."/>
            <person name="Raines C."/>
            <person name="Rensing S.A."/>
            <person name="Riano-Pachon D.M."/>
            <person name="Richier S."/>
            <person name="Rokitta S."/>
            <person name="Shiraiwa Y."/>
            <person name="Soanes D.M."/>
            <person name="van der Giezen M."/>
            <person name="Wahlund T.M."/>
            <person name="Williams B."/>
            <person name="Wilson W."/>
            <person name="Wolfe G."/>
            <person name="Wurch L.L."/>
        </authorList>
    </citation>
    <scope>NUCLEOTIDE SEQUENCE</scope>
</reference>
<dbReference type="PANTHER" id="PTHR13258:SF0">
    <property type="entry name" value="SYNDETIN"/>
    <property type="match status" value="1"/>
</dbReference>
<evidence type="ECO:0000313" key="5">
    <source>
        <dbReference type="EnsemblProtists" id="EOD40469"/>
    </source>
</evidence>
<dbReference type="RefSeq" id="XP_005792898.1">
    <property type="nucleotide sequence ID" value="XM_005792841.1"/>
</dbReference>
<proteinExistence type="predicted"/>
<reference evidence="5" key="2">
    <citation type="submission" date="2024-10" db="UniProtKB">
        <authorList>
            <consortium name="EnsemblProtists"/>
        </authorList>
    </citation>
    <scope>IDENTIFICATION</scope>
</reference>
<organism evidence="5 6">
    <name type="scientific">Emiliania huxleyi (strain CCMP1516)</name>
    <dbReference type="NCBI Taxonomy" id="280463"/>
    <lineage>
        <taxon>Eukaryota</taxon>
        <taxon>Haptista</taxon>
        <taxon>Haptophyta</taxon>
        <taxon>Prymnesiophyceae</taxon>
        <taxon>Isochrysidales</taxon>
        <taxon>Noelaerhabdaceae</taxon>
        <taxon>Emiliania</taxon>
    </lineage>
</organism>
<keyword evidence="6" id="KW-1185">Reference proteome</keyword>
<dbReference type="GeneID" id="17285741"/>
<dbReference type="Proteomes" id="UP000013827">
    <property type="component" value="Unassembled WGS sequence"/>
</dbReference>
<dbReference type="GO" id="GO:0005829">
    <property type="term" value="C:cytosol"/>
    <property type="evidence" value="ECO:0007669"/>
    <property type="project" value="GOC"/>
</dbReference>